<dbReference type="Pfam" id="PF02646">
    <property type="entry name" value="RmuC"/>
    <property type="match status" value="1"/>
</dbReference>
<evidence type="ECO:0000256" key="3">
    <source>
        <dbReference type="ARBA" id="ARBA00023054"/>
    </source>
</evidence>
<gene>
    <name evidence="7" type="ORF">DCG82_04900</name>
</gene>
<proteinExistence type="inferred from homology"/>
<keyword evidence="6" id="KW-0812">Transmembrane</keyword>
<protein>
    <recommendedName>
        <fullName evidence="9">DNA recombination protein RmuC</fullName>
    </recommendedName>
</protein>
<evidence type="ECO:0000256" key="1">
    <source>
        <dbReference type="ARBA" id="ARBA00003416"/>
    </source>
</evidence>
<feature type="transmembrane region" description="Helical" evidence="6">
    <location>
        <begin position="6"/>
        <end position="24"/>
    </location>
</feature>
<feature type="coiled-coil region" evidence="5">
    <location>
        <begin position="266"/>
        <end position="317"/>
    </location>
</feature>
<keyword evidence="3 5" id="KW-0175">Coiled coil</keyword>
<keyword evidence="6" id="KW-0472">Membrane</keyword>
<dbReference type="AlphaFoldDB" id="A0A348MKZ2"/>
<sequence length="335" mass="39179">MQIIFTILIVCVLIVINFILLKFLELRILSKIKDFENSSKEQIIQSLNQNVEKIERTKDLISNNAIETFKVINTLSDSLGKLSEDQKVANELSKDLKYFFDRPKLRGGFGEVILSQIVSEVLPKSMYEEQYQFSNRSKVDMVIKYKDLLIPVDSKFPSEEYKRYYFEKDEKLRNDYFKNFIRQLKDIGESVSSKYIKPEEGTSDFAIIFIPSDSIYIESIQETYPNGEKNDLFDALLKKRVLLSGPSTFFAFLNVILAGLKQYRFVEISKEIKKNVEKLNKNLEENSQYIENLGKKIEELEKNYDLLQKSFKKTEKSFKNILSIENEEGKDEKNS</sequence>
<evidence type="ECO:0000256" key="4">
    <source>
        <dbReference type="ARBA" id="ARBA00023172"/>
    </source>
</evidence>
<organism evidence="7 8">
    <name type="scientific">candidate division WOR-3 bacterium</name>
    <dbReference type="NCBI Taxonomy" id="2052148"/>
    <lineage>
        <taxon>Bacteria</taxon>
        <taxon>Bacteria division WOR-3</taxon>
    </lineage>
</organism>
<dbReference type="EMBL" id="DMCX01000032">
    <property type="protein sequence ID" value="HAF07718.1"/>
    <property type="molecule type" value="Genomic_DNA"/>
</dbReference>
<comment type="function">
    <text evidence="1">Involved in DNA recombination.</text>
</comment>
<evidence type="ECO:0008006" key="9">
    <source>
        <dbReference type="Google" id="ProtNLM"/>
    </source>
</evidence>
<dbReference type="PANTHER" id="PTHR30563:SF0">
    <property type="entry name" value="DNA RECOMBINATION PROTEIN RMUC"/>
    <property type="match status" value="1"/>
</dbReference>
<accession>A0A348MKZ2</accession>
<evidence type="ECO:0000256" key="5">
    <source>
        <dbReference type="SAM" id="Coils"/>
    </source>
</evidence>
<feature type="coiled-coil region" evidence="5">
    <location>
        <begin position="37"/>
        <end position="64"/>
    </location>
</feature>
<keyword evidence="6" id="KW-1133">Transmembrane helix</keyword>
<dbReference type="PANTHER" id="PTHR30563">
    <property type="entry name" value="DNA RECOMBINATION PROTEIN RMUC"/>
    <property type="match status" value="1"/>
</dbReference>
<name>A0A348MKZ2_UNCW3</name>
<comment type="caution">
    <text evidence="7">The sequence shown here is derived from an EMBL/GenBank/DDBJ whole genome shotgun (WGS) entry which is preliminary data.</text>
</comment>
<dbReference type="GO" id="GO:0006310">
    <property type="term" value="P:DNA recombination"/>
    <property type="evidence" value="ECO:0007669"/>
    <property type="project" value="UniProtKB-KW"/>
</dbReference>
<comment type="similarity">
    <text evidence="2">Belongs to the RmuC family.</text>
</comment>
<keyword evidence="4" id="KW-0233">DNA recombination</keyword>
<evidence type="ECO:0000256" key="6">
    <source>
        <dbReference type="SAM" id="Phobius"/>
    </source>
</evidence>
<dbReference type="InterPro" id="IPR003798">
    <property type="entry name" value="DNA_recombination_RmuC"/>
</dbReference>
<evidence type="ECO:0000313" key="8">
    <source>
        <dbReference type="Proteomes" id="UP000262454"/>
    </source>
</evidence>
<reference evidence="7 8" key="1">
    <citation type="journal article" date="2018" name="Nat. Biotechnol.">
        <title>A standardized bacterial taxonomy based on genome phylogeny substantially revises the tree of life.</title>
        <authorList>
            <person name="Parks D.H."/>
            <person name="Chuvochina M."/>
            <person name="Waite D.W."/>
            <person name="Rinke C."/>
            <person name="Skarshewski A."/>
            <person name="Chaumeil P.A."/>
            <person name="Hugenholtz P."/>
        </authorList>
    </citation>
    <scope>NUCLEOTIDE SEQUENCE [LARGE SCALE GENOMIC DNA]</scope>
    <source>
        <strain evidence="7">UBA7921</strain>
    </source>
</reference>
<dbReference type="Proteomes" id="UP000262454">
    <property type="component" value="Unassembled WGS sequence"/>
</dbReference>
<feature type="transmembrane region" description="Helical" evidence="6">
    <location>
        <begin position="241"/>
        <end position="260"/>
    </location>
</feature>
<evidence type="ECO:0000313" key="7">
    <source>
        <dbReference type="EMBL" id="HAF07718.1"/>
    </source>
</evidence>
<evidence type="ECO:0000256" key="2">
    <source>
        <dbReference type="ARBA" id="ARBA00009840"/>
    </source>
</evidence>